<dbReference type="Gene3D" id="3.30.1360.70">
    <property type="entry name" value="Arginyl tRNA synthetase N-terminal domain"/>
    <property type="match status" value="1"/>
</dbReference>
<evidence type="ECO:0000256" key="2">
    <source>
        <dbReference type="ARBA" id="ARBA00005594"/>
    </source>
</evidence>
<dbReference type="HAMAP" id="MF_00123">
    <property type="entry name" value="Arg_tRNA_synth"/>
    <property type="match status" value="1"/>
</dbReference>
<dbReference type="InterPro" id="IPR035684">
    <property type="entry name" value="ArgRS_core"/>
</dbReference>
<keyword evidence="6 11" id="KW-0547">Nucleotide-binding</keyword>
<keyword evidence="7 11" id="KW-0067">ATP-binding</keyword>
<evidence type="ECO:0000256" key="4">
    <source>
        <dbReference type="ARBA" id="ARBA00022490"/>
    </source>
</evidence>
<evidence type="ECO:0000256" key="13">
    <source>
        <dbReference type="SAM" id="MobiDB-lite"/>
    </source>
</evidence>
<dbReference type="SUPFAM" id="SSF55190">
    <property type="entry name" value="Arginyl-tRNA synthetase (ArgRS), N-terminal 'additional' domain"/>
    <property type="match status" value="1"/>
</dbReference>
<dbReference type="InterPro" id="IPR036695">
    <property type="entry name" value="Arg-tRNA-synth_N_sf"/>
</dbReference>
<keyword evidence="5 11" id="KW-0436">Ligase</keyword>
<accession>A0A5B8U4J1</accession>
<dbReference type="Pfam" id="PF05746">
    <property type="entry name" value="DALR_1"/>
    <property type="match status" value="1"/>
</dbReference>
<dbReference type="SUPFAM" id="SSF52374">
    <property type="entry name" value="Nucleotidylyl transferase"/>
    <property type="match status" value="1"/>
</dbReference>
<dbReference type="Gene3D" id="3.40.50.620">
    <property type="entry name" value="HUPs"/>
    <property type="match status" value="1"/>
</dbReference>
<dbReference type="PRINTS" id="PR01038">
    <property type="entry name" value="TRNASYNTHARG"/>
</dbReference>
<evidence type="ECO:0000256" key="11">
    <source>
        <dbReference type="HAMAP-Rule" id="MF_00123"/>
    </source>
</evidence>
<feature type="short sequence motif" description="'HIGH' region" evidence="11">
    <location>
        <begin position="131"/>
        <end position="141"/>
    </location>
</feature>
<dbReference type="OrthoDB" id="9803211at2"/>
<evidence type="ECO:0000256" key="3">
    <source>
        <dbReference type="ARBA" id="ARBA00011245"/>
    </source>
</evidence>
<dbReference type="InterPro" id="IPR009080">
    <property type="entry name" value="tRNAsynth_Ia_anticodon-bd"/>
</dbReference>
<evidence type="ECO:0000313" key="17">
    <source>
        <dbReference type="Proteomes" id="UP000321805"/>
    </source>
</evidence>
<dbReference type="PANTHER" id="PTHR11956">
    <property type="entry name" value="ARGINYL-TRNA SYNTHETASE"/>
    <property type="match status" value="1"/>
</dbReference>
<evidence type="ECO:0000256" key="6">
    <source>
        <dbReference type="ARBA" id="ARBA00022741"/>
    </source>
</evidence>
<dbReference type="Gene3D" id="1.10.730.10">
    <property type="entry name" value="Isoleucyl-tRNA Synthetase, Domain 1"/>
    <property type="match status" value="1"/>
</dbReference>
<evidence type="ECO:0000256" key="10">
    <source>
        <dbReference type="ARBA" id="ARBA00049339"/>
    </source>
</evidence>
<dbReference type="EC" id="6.1.1.19" evidence="11"/>
<dbReference type="NCBIfam" id="TIGR00456">
    <property type="entry name" value="argS"/>
    <property type="match status" value="1"/>
</dbReference>
<dbReference type="InterPro" id="IPR001278">
    <property type="entry name" value="Arg-tRNA-ligase"/>
</dbReference>
<dbReference type="PROSITE" id="PS00178">
    <property type="entry name" value="AA_TRNA_LIGASE_I"/>
    <property type="match status" value="1"/>
</dbReference>
<name>A0A5B8U4J1_9ACTN</name>
<dbReference type="GO" id="GO:0004814">
    <property type="term" value="F:arginine-tRNA ligase activity"/>
    <property type="evidence" value="ECO:0007669"/>
    <property type="project" value="UniProtKB-UniRule"/>
</dbReference>
<keyword evidence="17" id="KW-1185">Reference proteome</keyword>
<dbReference type="AlphaFoldDB" id="A0A5B8U4J1"/>
<comment type="catalytic activity">
    <reaction evidence="10 11">
        <text>tRNA(Arg) + L-arginine + ATP = L-arginyl-tRNA(Arg) + AMP + diphosphate</text>
        <dbReference type="Rhea" id="RHEA:20301"/>
        <dbReference type="Rhea" id="RHEA-COMP:9658"/>
        <dbReference type="Rhea" id="RHEA-COMP:9673"/>
        <dbReference type="ChEBI" id="CHEBI:30616"/>
        <dbReference type="ChEBI" id="CHEBI:32682"/>
        <dbReference type="ChEBI" id="CHEBI:33019"/>
        <dbReference type="ChEBI" id="CHEBI:78442"/>
        <dbReference type="ChEBI" id="CHEBI:78513"/>
        <dbReference type="ChEBI" id="CHEBI:456215"/>
        <dbReference type="EC" id="6.1.1.19"/>
    </reaction>
</comment>
<feature type="region of interest" description="Disordered" evidence="13">
    <location>
        <begin position="16"/>
        <end position="38"/>
    </location>
</feature>
<dbReference type="InterPro" id="IPR005148">
    <property type="entry name" value="Arg-tRNA-synth_N"/>
</dbReference>
<dbReference type="GO" id="GO:0005737">
    <property type="term" value="C:cytoplasm"/>
    <property type="evidence" value="ECO:0007669"/>
    <property type="project" value="UniProtKB-SubCell"/>
</dbReference>
<dbReference type="InterPro" id="IPR001412">
    <property type="entry name" value="aa-tRNA-synth_I_CS"/>
</dbReference>
<dbReference type="CDD" id="cd00671">
    <property type="entry name" value="ArgRS_core"/>
    <property type="match status" value="1"/>
</dbReference>
<protein>
    <recommendedName>
        <fullName evidence="11">Arginine--tRNA ligase</fullName>
        <ecNumber evidence="11">6.1.1.19</ecNumber>
    </recommendedName>
    <alternativeName>
        <fullName evidence="11">Arginyl-tRNA synthetase</fullName>
        <shortName evidence="11">ArgRS</shortName>
    </alternativeName>
</protein>
<keyword evidence="8 11" id="KW-0648">Protein biosynthesis</keyword>
<keyword evidence="9 11" id="KW-0030">Aminoacyl-tRNA synthetase</keyword>
<dbReference type="FunFam" id="3.40.50.620:FF:000062">
    <property type="entry name" value="Arginine--tRNA ligase"/>
    <property type="match status" value="1"/>
</dbReference>
<feature type="domain" description="DALR anticodon binding" evidence="14">
    <location>
        <begin position="428"/>
        <end position="552"/>
    </location>
</feature>
<comment type="subcellular location">
    <subcellularLocation>
        <location evidence="1 11">Cytoplasm</location>
    </subcellularLocation>
</comment>
<dbReference type="FunFam" id="1.10.730.10:FF:000008">
    <property type="entry name" value="Arginine--tRNA ligase"/>
    <property type="match status" value="1"/>
</dbReference>
<dbReference type="Pfam" id="PF03485">
    <property type="entry name" value="Arg_tRNA_synt_N"/>
    <property type="match status" value="1"/>
</dbReference>
<evidence type="ECO:0000256" key="12">
    <source>
        <dbReference type="RuleBase" id="RU363038"/>
    </source>
</evidence>
<sequence>MSHPVDDLRAGVERAASAVAGADAPAPKSRPTLERPRQADHGDYATNAAMLLAPVLKSPPRDVAGRLAEALREGLGPAVERVEVAGPGFLNLFLADAWYTDALAHVLAAGQRFGSGGAVRSENANVEFVSANPTGPLHVGHARNAAFGDALARLLSFAGHVVTREFYINDFGSQVVNFGRSVQARARGEEVGEDGYVGEYVATLALEIPGAATRPVEEVGAEAVAMMVERAKASLHAFGVEFDVWFSERTLHEPDGPGRVSGVAHGFEVLERRGHTFRSEGALWLRTTDFGDDKDRVLERSTGEHTYFASDIAYAQNKFERGFDRMIYVLGADHHGYIGRMKAAYEALGGDPDTLDLLIMQFVHLVREGEKVSMSKRAGEFVTLDDLVEEIGVDAARWFLLNRSHDTTIELDLALATSESSENPVYYVQYAHARIAAVLRKAGEAGVQAALKAVGTGAAGGLELHPSERALIQKLLSWPQEAADAAQRRAVHRVAGYALELAQAFTAFYRDCQVVGAQPETLESFRIALAVVAQRTIAQALDLLGVSAPDEM</sequence>
<dbReference type="SMART" id="SM01016">
    <property type="entry name" value="Arg_tRNA_synt_N"/>
    <property type="match status" value="1"/>
</dbReference>
<dbReference type="GO" id="GO:0006420">
    <property type="term" value="P:arginyl-tRNA aminoacylation"/>
    <property type="evidence" value="ECO:0007669"/>
    <property type="project" value="UniProtKB-UniRule"/>
</dbReference>
<feature type="compositionally biased region" description="Low complexity" evidence="13">
    <location>
        <begin position="16"/>
        <end position="27"/>
    </location>
</feature>
<evidence type="ECO:0000256" key="5">
    <source>
        <dbReference type="ARBA" id="ARBA00022598"/>
    </source>
</evidence>
<dbReference type="EMBL" id="CP042430">
    <property type="protein sequence ID" value="QEC47887.1"/>
    <property type="molecule type" value="Genomic_DNA"/>
</dbReference>
<comment type="similarity">
    <text evidence="2 11 12">Belongs to the class-I aminoacyl-tRNA synthetase family.</text>
</comment>
<feature type="domain" description="Arginyl tRNA synthetase N-terminal" evidence="15">
    <location>
        <begin position="6"/>
        <end position="94"/>
    </location>
</feature>
<organism evidence="16 17">
    <name type="scientific">Baekduia soli</name>
    <dbReference type="NCBI Taxonomy" id="496014"/>
    <lineage>
        <taxon>Bacteria</taxon>
        <taxon>Bacillati</taxon>
        <taxon>Actinomycetota</taxon>
        <taxon>Thermoleophilia</taxon>
        <taxon>Solirubrobacterales</taxon>
        <taxon>Baekduiaceae</taxon>
        <taxon>Baekduia</taxon>
    </lineage>
</organism>
<dbReference type="Pfam" id="PF00750">
    <property type="entry name" value="tRNA-synt_1d"/>
    <property type="match status" value="2"/>
</dbReference>
<proteinExistence type="inferred from homology"/>
<evidence type="ECO:0000259" key="14">
    <source>
        <dbReference type="SMART" id="SM00836"/>
    </source>
</evidence>
<comment type="subunit">
    <text evidence="3 11">Monomer.</text>
</comment>
<evidence type="ECO:0000256" key="8">
    <source>
        <dbReference type="ARBA" id="ARBA00022917"/>
    </source>
</evidence>
<evidence type="ECO:0000259" key="15">
    <source>
        <dbReference type="SMART" id="SM01016"/>
    </source>
</evidence>
<dbReference type="RefSeq" id="WP_146918849.1">
    <property type="nucleotide sequence ID" value="NZ_CP042430.1"/>
</dbReference>
<dbReference type="SUPFAM" id="SSF47323">
    <property type="entry name" value="Anticodon-binding domain of a subclass of class I aminoacyl-tRNA synthetases"/>
    <property type="match status" value="1"/>
</dbReference>
<dbReference type="GO" id="GO:0005524">
    <property type="term" value="F:ATP binding"/>
    <property type="evidence" value="ECO:0007669"/>
    <property type="project" value="UniProtKB-UniRule"/>
</dbReference>
<reference evidence="16 17" key="1">
    <citation type="journal article" date="2018" name="J. Microbiol.">
        <title>Baekduia soli gen. nov., sp. nov., a novel bacterium isolated from the soil of Baekdu Mountain and proposal of a novel family name, Baekduiaceae fam. nov.</title>
        <authorList>
            <person name="An D.S."/>
            <person name="Siddiqi M.Z."/>
            <person name="Kim K.H."/>
            <person name="Yu H.S."/>
            <person name="Im W.T."/>
        </authorList>
    </citation>
    <scope>NUCLEOTIDE SEQUENCE [LARGE SCALE GENOMIC DNA]</scope>
    <source>
        <strain evidence="16 17">BR7-21</strain>
    </source>
</reference>
<dbReference type="InterPro" id="IPR008909">
    <property type="entry name" value="DALR_anticod-bd"/>
</dbReference>
<evidence type="ECO:0000313" key="16">
    <source>
        <dbReference type="EMBL" id="QEC47887.1"/>
    </source>
</evidence>
<dbReference type="Proteomes" id="UP000321805">
    <property type="component" value="Chromosome"/>
</dbReference>
<dbReference type="PANTHER" id="PTHR11956:SF5">
    <property type="entry name" value="ARGININE--TRNA LIGASE, CYTOPLASMIC"/>
    <property type="match status" value="1"/>
</dbReference>
<dbReference type="InterPro" id="IPR014729">
    <property type="entry name" value="Rossmann-like_a/b/a_fold"/>
</dbReference>
<evidence type="ECO:0000256" key="1">
    <source>
        <dbReference type="ARBA" id="ARBA00004496"/>
    </source>
</evidence>
<dbReference type="KEGG" id="bsol:FSW04_10110"/>
<evidence type="ECO:0000256" key="9">
    <source>
        <dbReference type="ARBA" id="ARBA00023146"/>
    </source>
</evidence>
<evidence type="ECO:0000256" key="7">
    <source>
        <dbReference type="ARBA" id="ARBA00022840"/>
    </source>
</evidence>
<keyword evidence="4 11" id="KW-0963">Cytoplasm</keyword>
<gene>
    <name evidence="11" type="primary">argS</name>
    <name evidence="16" type="ORF">FSW04_10110</name>
</gene>
<dbReference type="SMART" id="SM00836">
    <property type="entry name" value="DALR_1"/>
    <property type="match status" value="1"/>
</dbReference>